<proteinExistence type="predicted"/>
<accession>D8FGE4</accession>
<dbReference type="Gene3D" id="3.40.50.300">
    <property type="entry name" value="P-loop containing nucleotide triphosphate hydrolases"/>
    <property type="match status" value="1"/>
</dbReference>
<reference evidence="3" key="3">
    <citation type="journal article" date="2013" name="G3 (Bethesda)">
        <title>Genomes of Ashbya fungi isolated from insects reveal four mating-type loci, numerous translocations, lack of transposons, and distinct gene duplications.</title>
        <authorList>
            <person name="Dietrich F.S."/>
            <person name="Voegeli S."/>
            <person name="Kuo S."/>
            <person name="Philippsen P."/>
        </authorList>
    </citation>
    <scope>GENOME REANNOTATION</scope>
    <source>
        <strain evidence="3">ATCC 10895 / CBS 109.51 / FGSC 9923 / NRRL Y-1056</strain>
    </source>
</reference>
<dbReference type="FunCoup" id="D8FGE4">
    <property type="interactions" value="21"/>
</dbReference>
<dbReference type="STRING" id="284811.D8FGE4"/>
<dbReference type="AlphaFoldDB" id="D8FGE4"/>
<dbReference type="InterPro" id="IPR027417">
    <property type="entry name" value="P-loop_NTPase"/>
</dbReference>
<dbReference type="Pfam" id="PF16836">
    <property type="entry name" value="PSY3"/>
    <property type="match status" value="1"/>
</dbReference>
<dbReference type="GeneID" id="9487916"/>
<reference evidence="2 3" key="1">
    <citation type="journal article" date="2004" name="Science">
        <title>The Ashbya gossypii genome as a tool for mapping the ancient Saccharomyces cerevisiae genome.</title>
        <authorList>
            <person name="Dietrich F.S."/>
            <person name="Voegeli S."/>
            <person name="Brachat S."/>
            <person name="Lerch A."/>
            <person name="Gates K."/>
            <person name="Steiner S."/>
            <person name="Mohr C."/>
            <person name="Pohlmann R."/>
            <person name="Luedi P."/>
            <person name="Choi S."/>
            <person name="Wing R.A."/>
            <person name="Flavier A."/>
            <person name="Gaffney T.D."/>
            <person name="Philippsen P."/>
        </authorList>
    </citation>
    <scope>NUCLEOTIDE SEQUENCE [LARGE SCALE GENOMIC DNA]</scope>
    <source>
        <strain evidence="3">ATCC 10895 / CBS 109.51 / FGSC 9923 / NRRL Y-1056</strain>
    </source>
</reference>
<evidence type="ECO:0000313" key="3">
    <source>
        <dbReference type="Proteomes" id="UP000000591"/>
    </source>
</evidence>
<dbReference type="eggNOG" id="ENOG502S12B">
    <property type="taxonomic scope" value="Eukaryota"/>
</dbReference>
<dbReference type="OrthoDB" id="4055611at2759"/>
<evidence type="ECO:0000313" key="2">
    <source>
        <dbReference type="EMBL" id="ADJ41793.1"/>
    </source>
</evidence>
<dbReference type="EMBL" id="AE016819">
    <property type="protein sequence ID" value="ADJ41793.1"/>
    <property type="molecule type" value="Genomic_DNA"/>
</dbReference>
<reference key="2">
    <citation type="submission" date="2010-06" db="EMBL/GenBank/DDBJ databases">
        <authorList>
            <person name="Dietrich F.S."/>
            <person name="Voegeli S."/>
            <person name="Philippsen P."/>
        </authorList>
    </citation>
    <scope>NUCLEOTIDE SEQUENCE</scope>
    <source>
        <strain>ATCC 10895</strain>
    </source>
</reference>
<dbReference type="KEGG" id="ago:AGOS_AFR591CA"/>
<protein>
    <submittedName>
        <fullName evidence="2">AFR591C-Ap</fullName>
    </submittedName>
</protein>
<dbReference type="InterPro" id="IPR031779">
    <property type="entry name" value="Psy3"/>
</dbReference>
<dbReference type="GO" id="GO:0005634">
    <property type="term" value="C:nucleus"/>
    <property type="evidence" value="ECO:0007669"/>
    <property type="project" value="InterPro"/>
</dbReference>
<feature type="region of interest" description="Disordered" evidence="1">
    <location>
        <begin position="218"/>
        <end position="245"/>
    </location>
</feature>
<dbReference type="GO" id="GO:0000725">
    <property type="term" value="P:recombinational repair"/>
    <property type="evidence" value="ECO:0007669"/>
    <property type="project" value="InterPro"/>
</dbReference>
<keyword evidence="3" id="KW-1185">Reference proteome</keyword>
<dbReference type="Proteomes" id="UP000000591">
    <property type="component" value="Chromosome VI"/>
</dbReference>
<dbReference type="GO" id="GO:0097196">
    <property type="term" value="C:Shu complex"/>
    <property type="evidence" value="ECO:0007669"/>
    <property type="project" value="InterPro"/>
</dbReference>
<dbReference type="InParanoid" id="D8FGE4"/>
<organism evidence="2 3">
    <name type="scientific">Eremothecium gossypii (strain ATCC 10895 / CBS 109.51 / FGSC 9923 / NRRL Y-1056)</name>
    <name type="common">Yeast</name>
    <name type="synonym">Ashbya gossypii</name>
    <dbReference type="NCBI Taxonomy" id="284811"/>
    <lineage>
        <taxon>Eukaryota</taxon>
        <taxon>Fungi</taxon>
        <taxon>Dikarya</taxon>
        <taxon>Ascomycota</taxon>
        <taxon>Saccharomycotina</taxon>
        <taxon>Saccharomycetes</taxon>
        <taxon>Saccharomycetales</taxon>
        <taxon>Saccharomycetaceae</taxon>
        <taxon>Eremothecium</taxon>
    </lineage>
</organism>
<dbReference type="RefSeq" id="NP_001342283.1">
    <property type="nucleotide sequence ID" value="NM_001355341.1"/>
</dbReference>
<dbReference type="HOGENOM" id="CLU_103058_0_0_1"/>
<name>D8FGE4_EREGS</name>
<sequence length="245" mass="26115">MDTVNRCKIYSLARFVHPRQHSLDWLAPGTAPRKSVHVVHVVERTMGELAAWRPRTLARLLEGGAVVIVDCVAVWGRAVAQHASSGRIHYVRDAGVLSFSGLLGFLAQLADAPAATLRRRCRAPATAPAPLAAVVLDNISAYRAPPAALGALRRALEHLQLAHGCAVLTVGYGIEYYEGVESSFPTRAGEVGPWPTRLDHAYLASMDAVVVPATEKVTAPSADAEKTRTAGRAAVPLPPGQSDVR</sequence>
<evidence type="ECO:0000256" key="1">
    <source>
        <dbReference type="SAM" id="MobiDB-lite"/>
    </source>
</evidence>
<gene>
    <name evidence="2" type="ORF">AGOS_AFR591CA</name>
</gene>